<keyword evidence="13" id="KW-0326">Glycosidase</keyword>
<dbReference type="InterPro" id="IPR000086">
    <property type="entry name" value="NUDIX_hydrolase_dom"/>
</dbReference>
<dbReference type="SUPFAM" id="SSF55811">
    <property type="entry name" value="Nudix"/>
    <property type="match status" value="1"/>
</dbReference>
<gene>
    <name evidence="13" type="ORF">PIL02S_00592</name>
</gene>
<keyword evidence="8" id="KW-0460">Magnesium</keyword>
<evidence type="ECO:0000259" key="12">
    <source>
        <dbReference type="PROSITE" id="PS51462"/>
    </source>
</evidence>
<evidence type="ECO:0000256" key="3">
    <source>
        <dbReference type="ARBA" id="ARBA00022457"/>
    </source>
</evidence>
<reference evidence="13 14" key="1">
    <citation type="submission" date="2018-01" db="EMBL/GenBank/DDBJ databases">
        <title>Genome sequence of the PGP bacterium Paenibacillus illinoisensis E3.</title>
        <authorList>
            <person name="Rolli E."/>
            <person name="Marasco R."/>
            <person name="Bessem C."/>
            <person name="Michoud G."/>
            <person name="Gaiarsa S."/>
            <person name="Borin S."/>
            <person name="Daffonchio D."/>
        </authorList>
    </citation>
    <scope>NUCLEOTIDE SEQUENCE [LARGE SCALE GENOMIC DNA]</scope>
    <source>
        <strain evidence="13 14">E3</strain>
    </source>
</reference>
<dbReference type="Pfam" id="PF00293">
    <property type="entry name" value="NUDIX"/>
    <property type="match status" value="1"/>
</dbReference>
<dbReference type="GO" id="GO:0044715">
    <property type="term" value="F:8-oxo-dGDP phosphatase activity"/>
    <property type="evidence" value="ECO:0007669"/>
    <property type="project" value="TreeGrafter"/>
</dbReference>
<name>A0A2W0CDZ8_9BACL</name>
<dbReference type="EC" id="3.6.1.55" evidence="11"/>
<dbReference type="GO" id="GO:0044716">
    <property type="term" value="F:8-oxo-GDP phosphatase activity"/>
    <property type="evidence" value="ECO:0007669"/>
    <property type="project" value="TreeGrafter"/>
</dbReference>
<evidence type="ECO:0000256" key="9">
    <source>
        <dbReference type="ARBA" id="ARBA00023204"/>
    </source>
</evidence>
<dbReference type="GO" id="GO:0006260">
    <property type="term" value="P:DNA replication"/>
    <property type="evidence" value="ECO:0007669"/>
    <property type="project" value="UniProtKB-KW"/>
</dbReference>
<evidence type="ECO:0000256" key="4">
    <source>
        <dbReference type="ARBA" id="ARBA00022705"/>
    </source>
</evidence>
<dbReference type="Proteomes" id="UP000247459">
    <property type="component" value="Unassembled WGS sequence"/>
</dbReference>
<dbReference type="Gene3D" id="3.90.79.10">
    <property type="entry name" value="Nucleoside Triphosphate Pyrophosphohydrolase"/>
    <property type="match status" value="1"/>
</dbReference>
<dbReference type="RefSeq" id="WP_110756261.1">
    <property type="nucleotide sequence ID" value="NZ_PRLG01000003.1"/>
</dbReference>
<dbReference type="EMBL" id="PRLG01000003">
    <property type="protein sequence ID" value="PYY31040.1"/>
    <property type="molecule type" value="Genomic_DNA"/>
</dbReference>
<dbReference type="AlphaFoldDB" id="A0A2W0CDZ8"/>
<protein>
    <recommendedName>
        <fullName evidence="11">8-oxo-dGTP diphosphatase</fullName>
        <ecNumber evidence="11">3.6.1.55</ecNumber>
    </recommendedName>
</protein>
<dbReference type="CDD" id="cd03425">
    <property type="entry name" value="NUDIX_MutT_NudA_like"/>
    <property type="match status" value="1"/>
</dbReference>
<dbReference type="GO" id="GO:0006281">
    <property type="term" value="P:DNA repair"/>
    <property type="evidence" value="ECO:0007669"/>
    <property type="project" value="UniProtKB-KW"/>
</dbReference>
<evidence type="ECO:0000256" key="2">
    <source>
        <dbReference type="ARBA" id="ARBA00005582"/>
    </source>
</evidence>
<evidence type="ECO:0000256" key="11">
    <source>
        <dbReference type="ARBA" id="ARBA00038905"/>
    </source>
</evidence>
<keyword evidence="4" id="KW-0235">DNA replication</keyword>
<comment type="caution">
    <text evidence="13">The sequence shown here is derived from an EMBL/GenBank/DDBJ whole genome shotgun (WGS) entry which is preliminary data.</text>
</comment>
<dbReference type="InterPro" id="IPR015797">
    <property type="entry name" value="NUDIX_hydrolase-like_dom_sf"/>
</dbReference>
<dbReference type="PROSITE" id="PS51462">
    <property type="entry name" value="NUDIX"/>
    <property type="match status" value="1"/>
</dbReference>
<evidence type="ECO:0000256" key="5">
    <source>
        <dbReference type="ARBA" id="ARBA00022723"/>
    </source>
</evidence>
<dbReference type="GO" id="GO:0008413">
    <property type="term" value="F:8-oxo-7,8-dihydroguanosine triphosphate pyrophosphatase activity"/>
    <property type="evidence" value="ECO:0007669"/>
    <property type="project" value="TreeGrafter"/>
</dbReference>
<dbReference type="GO" id="GO:0035539">
    <property type="term" value="F:8-oxo-7,8-dihydrodeoxyguanosine triphosphate pyrophosphatase activity"/>
    <property type="evidence" value="ECO:0007669"/>
    <property type="project" value="UniProtKB-EC"/>
</dbReference>
<evidence type="ECO:0000313" key="13">
    <source>
        <dbReference type="EMBL" id="PYY31040.1"/>
    </source>
</evidence>
<feature type="domain" description="Nudix hydrolase" evidence="12">
    <location>
        <begin position="1"/>
        <end position="127"/>
    </location>
</feature>
<proteinExistence type="inferred from homology"/>
<keyword evidence="9" id="KW-0234">DNA repair</keyword>
<comment type="similarity">
    <text evidence="2">Belongs to the Nudix hydrolase family.</text>
</comment>
<accession>A0A2W0CDZ8</accession>
<dbReference type="InterPro" id="IPR047127">
    <property type="entry name" value="MutT-like"/>
</dbReference>
<organism evidence="13 14">
    <name type="scientific">Paenibacillus illinoisensis</name>
    <dbReference type="NCBI Taxonomy" id="59845"/>
    <lineage>
        <taxon>Bacteria</taxon>
        <taxon>Bacillati</taxon>
        <taxon>Bacillota</taxon>
        <taxon>Bacilli</taxon>
        <taxon>Bacillales</taxon>
        <taxon>Paenibacillaceae</taxon>
        <taxon>Paenibacillus</taxon>
    </lineage>
</organism>
<keyword evidence="5" id="KW-0479">Metal-binding</keyword>
<keyword evidence="7 13" id="KW-0378">Hydrolase</keyword>
<dbReference type="PANTHER" id="PTHR47707">
    <property type="entry name" value="8-OXO-DGTP DIPHOSPHATASE"/>
    <property type="match status" value="1"/>
</dbReference>
<keyword evidence="6" id="KW-0227">DNA damage</keyword>
<dbReference type="GO" id="GO:0016798">
    <property type="term" value="F:hydrolase activity, acting on glycosyl bonds"/>
    <property type="evidence" value="ECO:0007669"/>
    <property type="project" value="UniProtKB-KW"/>
</dbReference>
<evidence type="ECO:0000256" key="1">
    <source>
        <dbReference type="ARBA" id="ARBA00001946"/>
    </source>
</evidence>
<sequence>MKQVNVVGAVITNDHNQVLCALRSQQMSQPGYWEFPGGKIEQDENPKDALIREIREELLCDIEVGEHIKEVVYDYPNLRVNLITYYARLISGVPFATEHESLKWVSFDDIESLRWAPADIPTVNILSENERSGLSDTGD</sequence>
<keyword evidence="3" id="KW-0515">Mutator protein</keyword>
<evidence type="ECO:0000256" key="8">
    <source>
        <dbReference type="ARBA" id="ARBA00022842"/>
    </source>
</evidence>
<evidence type="ECO:0000256" key="7">
    <source>
        <dbReference type="ARBA" id="ARBA00022801"/>
    </source>
</evidence>
<comment type="cofactor">
    <cofactor evidence="1">
        <name>Mg(2+)</name>
        <dbReference type="ChEBI" id="CHEBI:18420"/>
    </cofactor>
</comment>
<dbReference type="GO" id="GO:0046872">
    <property type="term" value="F:metal ion binding"/>
    <property type="evidence" value="ECO:0007669"/>
    <property type="project" value="UniProtKB-KW"/>
</dbReference>
<evidence type="ECO:0000256" key="10">
    <source>
        <dbReference type="ARBA" id="ARBA00035861"/>
    </source>
</evidence>
<evidence type="ECO:0000256" key="6">
    <source>
        <dbReference type="ARBA" id="ARBA00022763"/>
    </source>
</evidence>
<comment type="catalytic activity">
    <reaction evidence="10">
        <text>8-oxo-dGTP + H2O = 8-oxo-dGMP + diphosphate + H(+)</text>
        <dbReference type="Rhea" id="RHEA:31575"/>
        <dbReference type="ChEBI" id="CHEBI:15377"/>
        <dbReference type="ChEBI" id="CHEBI:15378"/>
        <dbReference type="ChEBI" id="CHEBI:33019"/>
        <dbReference type="ChEBI" id="CHEBI:63224"/>
        <dbReference type="ChEBI" id="CHEBI:77896"/>
        <dbReference type="EC" id="3.6.1.55"/>
    </reaction>
</comment>
<dbReference type="PANTHER" id="PTHR47707:SF1">
    <property type="entry name" value="NUDIX HYDROLASE FAMILY PROTEIN"/>
    <property type="match status" value="1"/>
</dbReference>
<dbReference type="OrthoDB" id="9810648at2"/>
<evidence type="ECO:0000313" key="14">
    <source>
        <dbReference type="Proteomes" id="UP000247459"/>
    </source>
</evidence>